<dbReference type="Gene3D" id="1.20.120.940">
    <property type="entry name" value="Putative aromatic acid exporter, C-terminal domain"/>
    <property type="match status" value="1"/>
</dbReference>
<keyword evidence="3 6" id="KW-0812">Transmembrane</keyword>
<reference evidence="8 9" key="1">
    <citation type="submission" date="2018-06" db="EMBL/GenBank/DDBJ databases">
        <authorList>
            <consortium name="Pathogen Informatics"/>
            <person name="Doyle S."/>
        </authorList>
    </citation>
    <scope>NUCLEOTIDE SEQUENCE [LARGE SCALE GENOMIC DNA]</scope>
    <source>
        <strain evidence="8 9">NCTC13163</strain>
    </source>
</reference>
<organism evidence="8 9">
    <name type="scientific">Exiguobacterium aurantiacum</name>
    <dbReference type="NCBI Taxonomy" id="33987"/>
    <lineage>
        <taxon>Bacteria</taxon>
        <taxon>Bacillati</taxon>
        <taxon>Bacillota</taxon>
        <taxon>Bacilli</taxon>
        <taxon>Bacillales</taxon>
        <taxon>Bacillales Family XII. Incertae Sedis</taxon>
        <taxon>Exiguobacterium</taxon>
    </lineage>
</organism>
<dbReference type="RefSeq" id="WP_029334817.1">
    <property type="nucleotide sequence ID" value="NZ_UGGP01000001.1"/>
</dbReference>
<dbReference type="EMBL" id="UGGP01000001">
    <property type="protein sequence ID" value="STO07915.1"/>
    <property type="molecule type" value="Genomic_DNA"/>
</dbReference>
<dbReference type="PANTHER" id="PTHR40064">
    <property type="entry name" value="MEMBRANE PROTEIN-RELATED"/>
    <property type="match status" value="1"/>
</dbReference>
<gene>
    <name evidence="8" type="ORF">NCTC13163_01276</name>
</gene>
<dbReference type="InterPro" id="IPR010343">
    <property type="entry name" value="ArAE_1"/>
</dbReference>
<dbReference type="Pfam" id="PF06081">
    <property type="entry name" value="ArAE_1"/>
    <property type="match status" value="1"/>
</dbReference>
<evidence type="ECO:0000256" key="2">
    <source>
        <dbReference type="ARBA" id="ARBA00022475"/>
    </source>
</evidence>
<dbReference type="PANTHER" id="PTHR40064:SF1">
    <property type="entry name" value="MEMBRANE PROTEIN"/>
    <property type="match status" value="1"/>
</dbReference>
<dbReference type="InterPro" id="IPR052984">
    <property type="entry name" value="UPF0421"/>
</dbReference>
<feature type="transmembrane region" description="Helical" evidence="6">
    <location>
        <begin position="59"/>
        <end position="85"/>
    </location>
</feature>
<feature type="transmembrane region" description="Helical" evidence="6">
    <location>
        <begin position="12"/>
        <end position="38"/>
    </location>
</feature>
<evidence type="ECO:0000259" key="7">
    <source>
        <dbReference type="Pfam" id="PF11728"/>
    </source>
</evidence>
<dbReference type="InterPro" id="IPR021062">
    <property type="entry name" value="ArAE_1_C"/>
</dbReference>
<dbReference type="Pfam" id="PF11728">
    <property type="entry name" value="ArAE_1_C"/>
    <property type="match status" value="1"/>
</dbReference>
<evidence type="ECO:0000256" key="5">
    <source>
        <dbReference type="ARBA" id="ARBA00023136"/>
    </source>
</evidence>
<feature type="transmembrane region" description="Helical" evidence="6">
    <location>
        <begin position="119"/>
        <end position="141"/>
    </location>
</feature>
<keyword evidence="2" id="KW-1003">Cell membrane</keyword>
<comment type="subcellular location">
    <subcellularLocation>
        <location evidence="1">Cell membrane</location>
        <topology evidence="1">Multi-pass membrane protein</topology>
    </subcellularLocation>
</comment>
<proteinExistence type="predicted"/>
<feature type="domain" description="Putative aromatic acid exporter C-terminal" evidence="7">
    <location>
        <begin position="145"/>
        <end position="310"/>
    </location>
</feature>
<dbReference type="AlphaFoldDB" id="A0A377FTY0"/>
<evidence type="ECO:0000313" key="8">
    <source>
        <dbReference type="EMBL" id="STO07915.1"/>
    </source>
</evidence>
<evidence type="ECO:0000256" key="6">
    <source>
        <dbReference type="SAM" id="Phobius"/>
    </source>
</evidence>
<dbReference type="STRING" id="1397694.GCA_000702585_01780"/>
<dbReference type="GO" id="GO:0005886">
    <property type="term" value="C:plasma membrane"/>
    <property type="evidence" value="ECO:0007669"/>
    <property type="project" value="UniProtKB-SubCell"/>
</dbReference>
<dbReference type="OrthoDB" id="357521at2"/>
<evidence type="ECO:0000256" key="4">
    <source>
        <dbReference type="ARBA" id="ARBA00022989"/>
    </source>
</evidence>
<evidence type="ECO:0000256" key="1">
    <source>
        <dbReference type="ARBA" id="ARBA00004651"/>
    </source>
</evidence>
<accession>A0A377FTY0</accession>
<keyword evidence="5 6" id="KW-0472">Membrane</keyword>
<dbReference type="Proteomes" id="UP000254060">
    <property type="component" value="Unassembled WGS sequence"/>
</dbReference>
<evidence type="ECO:0000256" key="3">
    <source>
        <dbReference type="ARBA" id="ARBA00022692"/>
    </source>
</evidence>
<evidence type="ECO:0000313" key="9">
    <source>
        <dbReference type="Proteomes" id="UP000254060"/>
    </source>
</evidence>
<protein>
    <submittedName>
        <fullName evidence="8">Predicted membrane protein</fullName>
    </submittedName>
</protein>
<dbReference type="InterPro" id="IPR038323">
    <property type="entry name" value="ArAE_1_C_sf"/>
</dbReference>
<sequence>MKIGSRTLKTAVAAGIAMLIAETIHLDYYVFAAIIAILSIQETRKKSFRASYERVMASLLAIGMGALMFTLLGYSPATLTLYFVMFIPLVQQLKLQDGMITSVVILTHLYTEGRFSINLFINELLLIAIGVGVGLVVNMYMPTLDKEIERIKDNIDRALAVYFYDIAACVETGIYNDHAMMLLKTRDYLKQGKDLALRRMGNSIGKRNEDMDYLYFRMRERQYDILKRIVDNAREITLVVDEAKPVATFLRLVGDNVNERADASAFLRELEATIEHYRKNVPLPTSREEFEVRSSLLNILSDVKSYLILKERYILLLKEHGHARQHRAEQKD</sequence>
<name>A0A377FTY0_9BACL</name>
<keyword evidence="4 6" id="KW-1133">Transmembrane helix</keyword>